<dbReference type="InParanoid" id="A0A151GIW5"/>
<protein>
    <submittedName>
        <fullName evidence="2">Uncharacterized protein</fullName>
    </submittedName>
</protein>
<keyword evidence="3" id="KW-1185">Reference proteome</keyword>
<gene>
    <name evidence="2" type="ORF">DCS_04041</name>
</gene>
<dbReference type="EMBL" id="LAYC01000002">
    <property type="protein sequence ID" value="KYK57034.1"/>
    <property type="molecule type" value="Genomic_DNA"/>
</dbReference>
<dbReference type="Proteomes" id="UP000076580">
    <property type="component" value="Chromosome 02"/>
</dbReference>
<evidence type="ECO:0000256" key="1">
    <source>
        <dbReference type="SAM" id="MobiDB-lite"/>
    </source>
</evidence>
<feature type="region of interest" description="Disordered" evidence="1">
    <location>
        <begin position="53"/>
        <end position="88"/>
    </location>
</feature>
<proteinExistence type="predicted"/>
<evidence type="ECO:0000313" key="3">
    <source>
        <dbReference type="Proteomes" id="UP000076580"/>
    </source>
</evidence>
<accession>A0A151GIW5</accession>
<evidence type="ECO:0000313" key="2">
    <source>
        <dbReference type="EMBL" id="KYK57034.1"/>
    </source>
</evidence>
<comment type="caution">
    <text evidence="2">The sequence shown here is derived from an EMBL/GenBank/DDBJ whole genome shotgun (WGS) entry which is preliminary data.</text>
</comment>
<dbReference type="AlphaFoldDB" id="A0A151GIW5"/>
<organism evidence="2 3">
    <name type="scientific">Drechmeria coniospora</name>
    <name type="common">Nematophagous fungus</name>
    <name type="synonym">Meria coniospora</name>
    <dbReference type="NCBI Taxonomy" id="98403"/>
    <lineage>
        <taxon>Eukaryota</taxon>
        <taxon>Fungi</taxon>
        <taxon>Dikarya</taxon>
        <taxon>Ascomycota</taxon>
        <taxon>Pezizomycotina</taxon>
        <taxon>Sordariomycetes</taxon>
        <taxon>Hypocreomycetidae</taxon>
        <taxon>Hypocreales</taxon>
        <taxon>Ophiocordycipitaceae</taxon>
        <taxon>Drechmeria</taxon>
    </lineage>
</organism>
<feature type="compositionally biased region" description="Low complexity" evidence="1">
    <location>
        <begin position="67"/>
        <end position="87"/>
    </location>
</feature>
<dbReference type="RefSeq" id="XP_040656386.1">
    <property type="nucleotide sequence ID" value="XM_040801353.1"/>
</dbReference>
<reference evidence="2 3" key="1">
    <citation type="journal article" date="2016" name="Sci. Rep.">
        <title>Insights into Adaptations to a Near-Obligate Nematode Endoparasitic Lifestyle from the Finished Genome of Drechmeria coniospora.</title>
        <authorList>
            <person name="Zhang L."/>
            <person name="Zhou Z."/>
            <person name="Guo Q."/>
            <person name="Fokkens L."/>
            <person name="Miskei M."/>
            <person name="Pocsi I."/>
            <person name="Zhang W."/>
            <person name="Chen M."/>
            <person name="Wang L."/>
            <person name="Sun Y."/>
            <person name="Donzelli B.G."/>
            <person name="Gibson D.M."/>
            <person name="Nelson D.R."/>
            <person name="Luo J.G."/>
            <person name="Rep M."/>
            <person name="Liu H."/>
            <person name="Yang S."/>
            <person name="Wang J."/>
            <person name="Krasnoff S.B."/>
            <person name="Xu Y."/>
            <person name="Molnar I."/>
            <person name="Lin M."/>
        </authorList>
    </citation>
    <scope>NUCLEOTIDE SEQUENCE [LARGE SCALE GENOMIC DNA]</scope>
    <source>
        <strain evidence="2 3">ARSEF 6962</strain>
    </source>
</reference>
<name>A0A151GIW5_DRECN</name>
<dbReference type="GeneID" id="63716684"/>
<sequence length="126" mass="13136">MATTQTYQPHMTVGGERVPFISSARPYPSPPALTVARGASFAILDPFSTAAAGRHDMASRVPTKPTSLRLESCPSSPSSAPSSLASACGEQCGKDDLVPPNGIIHHRCQFQTNGVHDESNDGGTGE</sequence>